<dbReference type="AlphaFoldDB" id="A0A941ECY7"/>
<dbReference type="EMBL" id="JAGSOH010000007">
    <property type="protein sequence ID" value="MBR7825559.1"/>
    <property type="molecule type" value="Genomic_DNA"/>
</dbReference>
<name>A0A941ECY7_9ACTN</name>
<evidence type="ECO:0000313" key="3">
    <source>
        <dbReference type="Proteomes" id="UP000676325"/>
    </source>
</evidence>
<proteinExistence type="predicted"/>
<comment type="caution">
    <text evidence="2">The sequence shown here is derived from an EMBL/GenBank/DDBJ whole genome shotgun (WGS) entry which is preliminary data.</text>
</comment>
<organism evidence="2 3">
    <name type="scientific">Actinospica acidithermotolerans</name>
    <dbReference type="NCBI Taxonomy" id="2828514"/>
    <lineage>
        <taxon>Bacteria</taxon>
        <taxon>Bacillati</taxon>
        <taxon>Actinomycetota</taxon>
        <taxon>Actinomycetes</taxon>
        <taxon>Catenulisporales</taxon>
        <taxon>Actinospicaceae</taxon>
        <taxon>Actinospica</taxon>
    </lineage>
</organism>
<reference evidence="2" key="1">
    <citation type="submission" date="2021-04" db="EMBL/GenBank/DDBJ databases">
        <title>Genome based classification of Actinospica acidithermotolerans sp. nov., an actinobacterium isolated from an Indonesian hot spring.</title>
        <authorList>
            <person name="Kusuma A.B."/>
            <person name="Putra K.E."/>
            <person name="Nafisah S."/>
            <person name="Loh J."/>
            <person name="Nouioui I."/>
            <person name="Goodfellow M."/>
        </authorList>
    </citation>
    <scope>NUCLEOTIDE SEQUENCE</scope>
    <source>
        <strain evidence="2">MGRD01-02</strain>
    </source>
</reference>
<accession>A0A941ECY7</accession>
<protein>
    <submittedName>
        <fullName evidence="2">HSP18 transcriptional regulator</fullName>
    </submittedName>
</protein>
<evidence type="ECO:0000313" key="2">
    <source>
        <dbReference type="EMBL" id="MBR7825559.1"/>
    </source>
</evidence>
<sequence length="226" mass="23143">MVRSTVPEPGAAAPGGDSGRTEAASGLRRIEAAVDTARAGASAKPDSAQFLVALALLRQMREQLAGWEPELIDAARASGASWAQLAPALGVASRQAAERRALRLRPAADQAATTGDQRVSAERDRRAGIRAVDAYARDRSADLRVLAAQVGGLTGLPRGADAPVAALLEALGGADAAALLGPLLDTRAHLGDGHEQLAARIDAISDGAESARADARAQRRDGNRAG</sequence>
<dbReference type="RefSeq" id="WP_212516714.1">
    <property type="nucleotide sequence ID" value="NZ_JAGSOH010000007.1"/>
</dbReference>
<evidence type="ECO:0000256" key="1">
    <source>
        <dbReference type="SAM" id="MobiDB-lite"/>
    </source>
</evidence>
<keyword evidence="3" id="KW-1185">Reference proteome</keyword>
<dbReference type="Proteomes" id="UP000676325">
    <property type="component" value="Unassembled WGS sequence"/>
</dbReference>
<gene>
    <name evidence="2" type="ORF">KDK95_04520</name>
</gene>
<feature type="region of interest" description="Disordered" evidence="1">
    <location>
        <begin position="1"/>
        <end position="26"/>
    </location>
</feature>